<dbReference type="RefSeq" id="WP_281286365.1">
    <property type="nucleotide sequence ID" value="NZ_BAAAKX010000001.1"/>
</dbReference>
<dbReference type="InterPro" id="IPR025339">
    <property type="entry name" value="DUF4245"/>
</dbReference>
<accession>A0A542ZMJ6</accession>
<reference evidence="1 2" key="1">
    <citation type="submission" date="2019-06" db="EMBL/GenBank/DDBJ databases">
        <title>Sequencing the genomes of 1000 actinobacteria strains.</title>
        <authorList>
            <person name="Klenk H.-P."/>
        </authorList>
    </citation>
    <scope>NUCLEOTIDE SEQUENCE [LARGE SCALE GENOMIC DNA]</scope>
    <source>
        <strain evidence="1 2">DSM 18082</strain>
    </source>
</reference>
<evidence type="ECO:0000313" key="1">
    <source>
        <dbReference type="EMBL" id="TQL61552.1"/>
    </source>
</evidence>
<evidence type="ECO:0000313" key="2">
    <source>
        <dbReference type="Proteomes" id="UP000319514"/>
    </source>
</evidence>
<sequence length="172" mass="18736">MGNLRSMVISMLVVLGFVVVWVAMVPRPNAITQPPVDVTSVAQQVKAETKWPILQPQGLPDGWRATSVRFVRSTDGLMTWHAGYQSPKGDYIALEQTQGATQGWVDAETNRGAKEGTQVVAGQEWTRIDRKDKVQFSLVRRGAGPKDLTTIVTGTGPYDELATFAASLRPVG</sequence>
<dbReference type="AlphaFoldDB" id="A0A542ZMJ6"/>
<gene>
    <name evidence="1" type="ORF">FB474_2963</name>
</gene>
<protein>
    <submittedName>
        <fullName evidence="1">Uncharacterized protein DUF4245</fullName>
    </submittedName>
</protein>
<organism evidence="1 2">
    <name type="scientific">Oryzihumus leptocrescens</name>
    <dbReference type="NCBI Taxonomy" id="297536"/>
    <lineage>
        <taxon>Bacteria</taxon>
        <taxon>Bacillati</taxon>
        <taxon>Actinomycetota</taxon>
        <taxon>Actinomycetes</taxon>
        <taxon>Micrococcales</taxon>
        <taxon>Intrasporangiaceae</taxon>
        <taxon>Oryzihumus</taxon>
    </lineage>
</organism>
<proteinExistence type="predicted"/>
<dbReference type="Proteomes" id="UP000319514">
    <property type="component" value="Unassembled WGS sequence"/>
</dbReference>
<dbReference type="Pfam" id="PF14030">
    <property type="entry name" value="DUF4245"/>
    <property type="match status" value="1"/>
</dbReference>
<comment type="caution">
    <text evidence="1">The sequence shown here is derived from an EMBL/GenBank/DDBJ whole genome shotgun (WGS) entry which is preliminary data.</text>
</comment>
<keyword evidence="2" id="KW-1185">Reference proteome</keyword>
<dbReference type="EMBL" id="VFOQ01000001">
    <property type="protein sequence ID" value="TQL61552.1"/>
    <property type="molecule type" value="Genomic_DNA"/>
</dbReference>
<name>A0A542ZMJ6_9MICO</name>